<evidence type="ECO:0000256" key="3">
    <source>
        <dbReference type="ARBA" id="ARBA00023004"/>
    </source>
</evidence>
<keyword evidence="1 4" id="KW-0349">Heme</keyword>
<protein>
    <submittedName>
        <fullName evidence="7">Cytochrome c</fullName>
    </submittedName>
</protein>
<dbReference type="Gene3D" id="1.10.760.10">
    <property type="entry name" value="Cytochrome c-like domain"/>
    <property type="match status" value="1"/>
</dbReference>
<dbReference type="OrthoDB" id="9805828at2"/>
<keyword evidence="5" id="KW-0732">Signal</keyword>
<dbReference type="PROSITE" id="PS51007">
    <property type="entry name" value="CYTC"/>
    <property type="match status" value="1"/>
</dbReference>
<dbReference type="EMBL" id="FMUN01000001">
    <property type="protein sequence ID" value="SCX76704.1"/>
    <property type="molecule type" value="Genomic_DNA"/>
</dbReference>
<dbReference type="AlphaFoldDB" id="A0A1G5AFS2"/>
<keyword evidence="8" id="KW-1185">Reference proteome</keyword>
<keyword evidence="2 4" id="KW-0479">Metal-binding</keyword>
<gene>
    <name evidence="7" type="ORF">SAMN05661077_0324</name>
</gene>
<dbReference type="GO" id="GO:0020037">
    <property type="term" value="F:heme binding"/>
    <property type="evidence" value="ECO:0007669"/>
    <property type="project" value="InterPro"/>
</dbReference>
<feature type="domain" description="Cytochrome c" evidence="6">
    <location>
        <begin position="32"/>
        <end position="129"/>
    </location>
</feature>
<dbReference type="InterPro" id="IPR009056">
    <property type="entry name" value="Cyt_c-like_dom"/>
</dbReference>
<evidence type="ECO:0000256" key="1">
    <source>
        <dbReference type="ARBA" id="ARBA00022617"/>
    </source>
</evidence>
<dbReference type="Proteomes" id="UP000183104">
    <property type="component" value="Unassembled WGS sequence"/>
</dbReference>
<reference evidence="8" key="1">
    <citation type="submission" date="2016-10" db="EMBL/GenBank/DDBJ databases">
        <authorList>
            <person name="Varghese N."/>
        </authorList>
    </citation>
    <scope>NUCLEOTIDE SEQUENCE [LARGE SCALE GENOMIC DNA]</scope>
    <source>
        <strain evidence="8">HL 19</strain>
    </source>
</reference>
<evidence type="ECO:0000256" key="4">
    <source>
        <dbReference type="PROSITE-ProRule" id="PRU00433"/>
    </source>
</evidence>
<dbReference type="RefSeq" id="WP_143004024.1">
    <property type="nucleotide sequence ID" value="NZ_FMUN01000001.1"/>
</dbReference>
<dbReference type="GO" id="GO:0046872">
    <property type="term" value="F:metal ion binding"/>
    <property type="evidence" value="ECO:0007669"/>
    <property type="project" value="UniProtKB-KW"/>
</dbReference>
<evidence type="ECO:0000256" key="2">
    <source>
        <dbReference type="ARBA" id="ARBA00022723"/>
    </source>
</evidence>
<evidence type="ECO:0000313" key="8">
    <source>
        <dbReference type="Proteomes" id="UP000183104"/>
    </source>
</evidence>
<accession>A0A1G5AFS2</accession>
<keyword evidence="3 4" id="KW-0408">Iron</keyword>
<dbReference type="GO" id="GO:0009055">
    <property type="term" value="F:electron transfer activity"/>
    <property type="evidence" value="ECO:0007669"/>
    <property type="project" value="InterPro"/>
</dbReference>
<sequence>MQARPKPSLLAAILGLASLAGAAVPAMAAGDDAENGGEESFLPPEVQVCMGCHTIDRDDRQGAGSAPSLWGVVGREPAVDGVRVSRWDEESLQRWLANPRAMAPDTTSRFPGYADPAARERVIEFLKGL</sequence>
<dbReference type="STRING" id="381306.AN478_12660"/>
<evidence type="ECO:0000256" key="5">
    <source>
        <dbReference type="SAM" id="SignalP"/>
    </source>
</evidence>
<dbReference type="SUPFAM" id="SSF46626">
    <property type="entry name" value="Cytochrome c"/>
    <property type="match status" value="1"/>
</dbReference>
<feature type="chain" id="PRO_5010292258" evidence="5">
    <location>
        <begin position="23"/>
        <end position="129"/>
    </location>
</feature>
<evidence type="ECO:0000259" key="6">
    <source>
        <dbReference type="PROSITE" id="PS51007"/>
    </source>
</evidence>
<feature type="signal peptide" evidence="5">
    <location>
        <begin position="1"/>
        <end position="22"/>
    </location>
</feature>
<dbReference type="InterPro" id="IPR036909">
    <property type="entry name" value="Cyt_c-like_dom_sf"/>
</dbReference>
<evidence type="ECO:0000313" key="7">
    <source>
        <dbReference type="EMBL" id="SCX76704.1"/>
    </source>
</evidence>
<name>A0A1G5AFS2_9GAMM</name>
<proteinExistence type="predicted"/>
<organism evidence="7 8">
    <name type="scientific">Thiohalorhabdus denitrificans</name>
    <dbReference type="NCBI Taxonomy" id="381306"/>
    <lineage>
        <taxon>Bacteria</taxon>
        <taxon>Pseudomonadati</taxon>
        <taxon>Pseudomonadota</taxon>
        <taxon>Gammaproteobacteria</taxon>
        <taxon>Thiohalorhabdales</taxon>
        <taxon>Thiohalorhabdaceae</taxon>
        <taxon>Thiohalorhabdus</taxon>
    </lineage>
</organism>